<evidence type="ECO:0000256" key="10">
    <source>
        <dbReference type="SAM" id="MobiDB-lite"/>
    </source>
</evidence>
<dbReference type="Gene3D" id="2.40.170.20">
    <property type="entry name" value="TonB-dependent receptor, beta-barrel domain"/>
    <property type="match status" value="1"/>
</dbReference>
<dbReference type="AlphaFoldDB" id="A0A3R8R567"/>
<evidence type="ECO:0000256" key="5">
    <source>
        <dbReference type="ARBA" id="ARBA00023077"/>
    </source>
</evidence>
<dbReference type="InterPro" id="IPR012910">
    <property type="entry name" value="Plug_dom"/>
</dbReference>
<keyword evidence="15" id="KW-1185">Reference proteome</keyword>
<dbReference type="Pfam" id="PF00593">
    <property type="entry name" value="TonB_dep_Rec_b-barrel"/>
    <property type="match status" value="1"/>
</dbReference>
<dbReference type="InterPro" id="IPR037066">
    <property type="entry name" value="Plug_dom_sf"/>
</dbReference>
<protein>
    <submittedName>
        <fullName evidence="14">TonB-dependent receptor</fullName>
    </submittedName>
</protein>
<evidence type="ECO:0000256" key="3">
    <source>
        <dbReference type="ARBA" id="ARBA00022452"/>
    </source>
</evidence>
<feature type="domain" description="TonB-dependent receptor-like beta-barrel" evidence="12">
    <location>
        <begin position="460"/>
        <end position="998"/>
    </location>
</feature>
<evidence type="ECO:0000256" key="7">
    <source>
        <dbReference type="ARBA" id="ARBA00023237"/>
    </source>
</evidence>
<dbReference type="Gene3D" id="2.170.130.10">
    <property type="entry name" value="TonB-dependent receptor, plug domain"/>
    <property type="match status" value="1"/>
</dbReference>
<dbReference type="InterPro" id="IPR039426">
    <property type="entry name" value="TonB-dep_rcpt-like"/>
</dbReference>
<dbReference type="PANTHER" id="PTHR47234">
    <property type="match status" value="1"/>
</dbReference>
<comment type="similarity">
    <text evidence="8 9">Belongs to the TonB-dependent receptor family.</text>
</comment>
<keyword evidence="5 9" id="KW-0798">TonB box</keyword>
<accession>A0A3R8R567</accession>
<evidence type="ECO:0000256" key="9">
    <source>
        <dbReference type="RuleBase" id="RU003357"/>
    </source>
</evidence>
<comment type="caution">
    <text evidence="14">The sequence shown here is derived from an EMBL/GenBank/DDBJ whole genome shotgun (WGS) entry which is preliminary data.</text>
</comment>
<reference evidence="14 15" key="1">
    <citation type="submission" date="2018-12" db="EMBL/GenBank/DDBJ databases">
        <authorList>
            <person name="Kim S.-J."/>
            <person name="Jung G.-Y."/>
        </authorList>
    </citation>
    <scope>NUCLEOTIDE SEQUENCE [LARGE SCALE GENOMIC DNA]</scope>
    <source>
        <strain evidence="14 15">03SU3-P</strain>
    </source>
</reference>
<dbReference type="Proteomes" id="UP000268553">
    <property type="component" value="Unassembled WGS sequence"/>
</dbReference>
<sequence>MKKSRLFVAASFGSLAMVIASPSFAQTAPAPQEPEEEVSVNTNPAPQEPDEEVSVNTNPAPQEPDEEVSVNTNEEVEDTSSAIVVTGSRIRRDTFSTIEPITVVTAEEITQGGFNSAADVLQSQVVTAGAGQINNFYGGFVTAGGTGANTLGLRNLGPARTLVLLNGRRLAPAGTRGNVLAADLNVLPTAIVERIEVLKAGASSIYGSDAVAGVVNIMTDKKVRGVTLDAQINIPEVGAGVDRRIATTFGFGDDRLNVLGSFEYRKRNALRLKDRDFTSCPIPGYKLDAASPLGSDDPYPLGDPRNCFTLDNGGVTINTLGLPNRSAIGRTSGTAATFNRFVPSASAGGGTPGYLGVGLYDRDTFDPAMQEEELITPVENYTGFLAGTYQTDMLGNAEIYGEVLATRRKSSSLLYRQVSLDYLRGSPLLPVEFRSGTFLAANNVSSGQPVAARAFVGFGLTDSAQEVDYARFGTGIRGDFAFDGWRYDAYVGKSWTDGTYEIESFLIDRMANAMNVVESSTGVLSCASAASNVNCVPGPRLTADVIGGKLPQAFRDYILVNTIGNTKFRETTASFNVDGPLFALPGGDVQLALGAEYRKQRIDDTPDANSISGNLLGLTAGTPTRGTDNVKEVFGEVFVPIMSDRPFFQNLSLNASGRYTDYASYGSDTTYKVAGEWEFFKGVGIRGSYGTSYRAPALSEQFLGATSGFSSGGSDPCDSDNFPRANGQPNPSAYSAAQQQRAANCQSIGIDTNTFQQNSSITLFQRGGAETGLSAETSRNWSVGAVVQPRISNSTTLGLAVDYFDIKVSNGVSSISGSSILSRCYSDVDFNPAEGFCKFVKRDANQILTVTSGYVNLSLDVVKGYEFTGRFSTNLLGGRFTFNANMTKYTEQSDKTFPEEILLDNNGTLNVPDLLGNFDATYSTGPVSFRYGVSWFDGSSGTAKYNQTSRTTGLVNQANVDILNEGYQLEVPDYYQHSASVQLNITDKFQMTLGVRNLLDKDPPKVSAYYTVIGNAPLYSGYDYTGRQWFLNTNFKF</sequence>
<dbReference type="GO" id="GO:0009279">
    <property type="term" value="C:cell outer membrane"/>
    <property type="evidence" value="ECO:0007669"/>
    <property type="project" value="UniProtKB-SubCell"/>
</dbReference>
<evidence type="ECO:0000313" key="14">
    <source>
        <dbReference type="EMBL" id="RRQ52185.1"/>
    </source>
</evidence>
<evidence type="ECO:0000259" key="13">
    <source>
        <dbReference type="Pfam" id="PF07715"/>
    </source>
</evidence>
<keyword evidence="11" id="KW-0732">Signal</keyword>
<feature type="compositionally biased region" description="Acidic residues" evidence="10">
    <location>
        <begin position="63"/>
        <end position="74"/>
    </location>
</feature>
<feature type="region of interest" description="Disordered" evidence="10">
    <location>
        <begin position="709"/>
        <end position="738"/>
    </location>
</feature>
<keyword evidence="6 8" id="KW-0472">Membrane</keyword>
<dbReference type="InterPro" id="IPR036942">
    <property type="entry name" value="Beta-barrel_TonB_sf"/>
</dbReference>
<comment type="subcellular location">
    <subcellularLocation>
        <location evidence="1 8">Cell outer membrane</location>
        <topology evidence="1 8">Multi-pass membrane protein</topology>
    </subcellularLocation>
</comment>
<keyword evidence="7 8" id="KW-0998">Cell outer membrane</keyword>
<dbReference type="PANTHER" id="PTHR47234:SF1">
    <property type="entry name" value="TONB-DEPENDENT RECEPTOR"/>
    <property type="match status" value="1"/>
</dbReference>
<evidence type="ECO:0000256" key="4">
    <source>
        <dbReference type="ARBA" id="ARBA00022692"/>
    </source>
</evidence>
<evidence type="ECO:0000256" key="8">
    <source>
        <dbReference type="PROSITE-ProRule" id="PRU01360"/>
    </source>
</evidence>
<keyword evidence="3 8" id="KW-1134">Transmembrane beta strand</keyword>
<gene>
    <name evidence="14" type="ORF">D7D48_04770</name>
</gene>
<keyword evidence="2 8" id="KW-0813">Transport</keyword>
<dbReference type="SUPFAM" id="SSF56935">
    <property type="entry name" value="Porins"/>
    <property type="match status" value="1"/>
</dbReference>
<keyword evidence="14" id="KW-0675">Receptor</keyword>
<feature type="signal peptide" evidence="11">
    <location>
        <begin position="1"/>
        <end position="25"/>
    </location>
</feature>
<dbReference type="EMBL" id="RWJI01000001">
    <property type="protein sequence ID" value="RRQ52185.1"/>
    <property type="molecule type" value="Genomic_DNA"/>
</dbReference>
<evidence type="ECO:0000313" key="15">
    <source>
        <dbReference type="Proteomes" id="UP000268553"/>
    </source>
</evidence>
<evidence type="ECO:0000259" key="12">
    <source>
        <dbReference type="Pfam" id="PF00593"/>
    </source>
</evidence>
<dbReference type="RefSeq" id="WP_125230201.1">
    <property type="nucleotide sequence ID" value="NZ_RWJI01000001.1"/>
</dbReference>
<name>A0A3R8R567_9SPHN</name>
<evidence type="ECO:0000256" key="6">
    <source>
        <dbReference type="ARBA" id="ARBA00023136"/>
    </source>
</evidence>
<evidence type="ECO:0000256" key="11">
    <source>
        <dbReference type="SAM" id="SignalP"/>
    </source>
</evidence>
<evidence type="ECO:0000256" key="2">
    <source>
        <dbReference type="ARBA" id="ARBA00022448"/>
    </source>
</evidence>
<feature type="region of interest" description="Disordered" evidence="10">
    <location>
        <begin position="25"/>
        <end position="74"/>
    </location>
</feature>
<keyword evidence="4 8" id="KW-0812">Transmembrane</keyword>
<dbReference type="PROSITE" id="PS52016">
    <property type="entry name" value="TONB_DEPENDENT_REC_3"/>
    <property type="match status" value="1"/>
</dbReference>
<organism evidence="14 15">
    <name type="scientific">Sphingorhabdus wooponensis</name>
    <dbReference type="NCBI Taxonomy" id="940136"/>
    <lineage>
        <taxon>Bacteria</taxon>
        <taxon>Pseudomonadati</taxon>
        <taxon>Pseudomonadota</taxon>
        <taxon>Alphaproteobacteria</taxon>
        <taxon>Sphingomonadales</taxon>
        <taxon>Sphingomonadaceae</taxon>
        <taxon>Sphingorhabdus</taxon>
    </lineage>
</organism>
<dbReference type="Pfam" id="PF07715">
    <property type="entry name" value="Plug"/>
    <property type="match status" value="1"/>
</dbReference>
<evidence type="ECO:0000256" key="1">
    <source>
        <dbReference type="ARBA" id="ARBA00004571"/>
    </source>
</evidence>
<dbReference type="InterPro" id="IPR000531">
    <property type="entry name" value="Beta-barrel_TonB"/>
</dbReference>
<dbReference type="OrthoDB" id="7051241at2"/>
<feature type="chain" id="PRO_5018534922" evidence="11">
    <location>
        <begin position="26"/>
        <end position="1037"/>
    </location>
</feature>
<feature type="domain" description="TonB-dependent receptor plug" evidence="13">
    <location>
        <begin position="96"/>
        <end position="214"/>
    </location>
</feature>
<proteinExistence type="inferred from homology"/>